<dbReference type="InterPro" id="IPR000337">
    <property type="entry name" value="GPCR_3"/>
</dbReference>
<keyword evidence="7 13" id="KW-0472">Membrane</keyword>
<organism evidence="15 16">
    <name type="scientific">Leptobrachium leishanense</name>
    <name type="common">Leishan spiny toad</name>
    <dbReference type="NCBI Taxonomy" id="445787"/>
    <lineage>
        <taxon>Eukaryota</taxon>
        <taxon>Metazoa</taxon>
        <taxon>Chordata</taxon>
        <taxon>Craniata</taxon>
        <taxon>Vertebrata</taxon>
        <taxon>Euteleostomi</taxon>
        <taxon>Amphibia</taxon>
        <taxon>Batrachia</taxon>
        <taxon>Anura</taxon>
        <taxon>Pelobatoidea</taxon>
        <taxon>Megophryidae</taxon>
        <taxon>Leptobrachium</taxon>
    </lineage>
</organism>
<evidence type="ECO:0000256" key="2">
    <source>
        <dbReference type="ARBA" id="ARBA00022475"/>
    </source>
</evidence>
<name>A0A8C5PNW0_9ANUR</name>
<dbReference type="Gene3D" id="3.40.50.2300">
    <property type="match status" value="2"/>
</dbReference>
<feature type="transmembrane region" description="Helical" evidence="13">
    <location>
        <begin position="613"/>
        <end position="631"/>
    </location>
</feature>
<accession>A0A8C5PNW0</accession>
<feature type="transmembrane region" description="Helical" evidence="13">
    <location>
        <begin position="722"/>
        <end position="740"/>
    </location>
</feature>
<keyword evidence="5 13" id="KW-1133">Transmembrane helix</keyword>
<evidence type="ECO:0000256" key="12">
    <source>
        <dbReference type="ARBA" id="ARBA00040705"/>
    </source>
</evidence>
<dbReference type="GO" id="GO:0004930">
    <property type="term" value="F:G protein-coupled receptor activity"/>
    <property type="evidence" value="ECO:0007669"/>
    <property type="project" value="UniProtKB-KW"/>
</dbReference>
<dbReference type="GO" id="GO:0050916">
    <property type="term" value="P:sensory perception of sweet taste"/>
    <property type="evidence" value="ECO:0007669"/>
    <property type="project" value="TreeGrafter"/>
</dbReference>
<dbReference type="Proteomes" id="UP000694569">
    <property type="component" value="Unplaced"/>
</dbReference>
<dbReference type="Ensembl" id="ENSLLET00000026409.1">
    <property type="protein sequence ID" value="ENSLLEP00000025438.1"/>
    <property type="gene ID" value="ENSLLEG00000015259.1"/>
</dbReference>
<dbReference type="PANTHER" id="PTHR24061">
    <property type="entry name" value="CALCIUM-SENSING RECEPTOR-RELATED"/>
    <property type="match status" value="1"/>
</dbReference>
<dbReference type="InterPro" id="IPR028082">
    <property type="entry name" value="Peripla_BP_I"/>
</dbReference>
<dbReference type="GeneTree" id="ENSGT00940000160679"/>
<proteinExistence type="inferred from homology"/>
<dbReference type="SUPFAM" id="SSF53822">
    <property type="entry name" value="Periplasmic binding protein-like I"/>
    <property type="match status" value="1"/>
</dbReference>
<evidence type="ECO:0000256" key="7">
    <source>
        <dbReference type="ARBA" id="ARBA00023136"/>
    </source>
</evidence>
<dbReference type="FunFam" id="3.40.50.2300:FF:000016">
    <property type="entry name" value="Taste 1 receptor member 2"/>
    <property type="match status" value="1"/>
</dbReference>
<dbReference type="GO" id="GO:0050917">
    <property type="term" value="P:sensory perception of umami taste"/>
    <property type="evidence" value="ECO:0007669"/>
    <property type="project" value="TreeGrafter"/>
</dbReference>
<keyword evidence="9" id="KW-0325">Glycoprotein</keyword>
<evidence type="ECO:0000256" key="6">
    <source>
        <dbReference type="ARBA" id="ARBA00023040"/>
    </source>
</evidence>
<evidence type="ECO:0000256" key="13">
    <source>
        <dbReference type="SAM" id="Phobius"/>
    </source>
</evidence>
<evidence type="ECO:0000313" key="16">
    <source>
        <dbReference type="Proteomes" id="UP000694569"/>
    </source>
</evidence>
<reference evidence="15" key="1">
    <citation type="submission" date="2025-08" db="UniProtKB">
        <authorList>
            <consortium name="Ensembl"/>
        </authorList>
    </citation>
    <scope>IDENTIFICATION</scope>
</reference>
<dbReference type="FunFam" id="2.10.50.30:FF:000004">
    <property type="entry name" value="Taste receptor type 1 member 3-like protein"/>
    <property type="match status" value="1"/>
</dbReference>
<dbReference type="AlphaFoldDB" id="A0A8C5PNW0"/>
<dbReference type="InterPro" id="IPR001828">
    <property type="entry name" value="ANF_lig-bd_rcpt"/>
</dbReference>
<feature type="transmembrane region" description="Helical" evidence="13">
    <location>
        <begin position="657"/>
        <end position="678"/>
    </location>
</feature>
<dbReference type="Gene3D" id="2.10.50.30">
    <property type="entry name" value="GPCR, family 3, nine cysteines domain"/>
    <property type="match status" value="1"/>
</dbReference>
<keyword evidence="4" id="KW-0732">Signal</keyword>
<evidence type="ECO:0000256" key="4">
    <source>
        <dbReference type="ARBA" id="ARBA00022729"/>
    </source>
</evidence>
<evidence type="ECO:0000256" key="8">
    <source>
        <dbReference type="ARBA" id="ARBA00023170"/>
    </source>
</evidence>
<reference evidence="15" key="2">
    <citation type="submission" date="2025-09" db="UniProtKB">
        <authorList>
            <consortium name="Ensembl"/>
        </authorList>
    </citation>
    <scope>IDENTIFICATION</scope>
</reference>
<keyword evidence="10" id="KW-0807">Transducer</keyword>
<keyword evidence="2" id="KW-1003">Cell membrane</keyword>
<dbReference type="PRINTS" id="PR00248">
    <property type="entry name" value="GPCRMGR"/>
</dbReference>
<dbReference type="InterPro" id="IPR000068">
    <property type="entry name" value="GPCR_3_Ca_sens_rcpt-rel"/>
</dbReference>
<comment type="similarity">
    <text evidence="11">Belongs to the G-protein coupled receptor 3 family. TAS1R subfamily.</text>
</comment>
<feature type="transmembrane region" description="Helical" evidence="13">
    <location>
        <begin position="535"/>
        <end position="558"/>
    </location>
</feature>
<dbReference type="PANTHER" id="PTHR24061:SF435">
    <property type="entry name" value="TASTE RECEPTOR TYPE 1 MEMBER 3"/>
    <property type="match status" value="1"/>
</dbReference>
<keyword evidence="3 13" id="KW-0812">Transmembrane</keyword>
<feature type="transmembrane region" description="Helical" evidence="13">
    <location>
        <begin position="501"/>
        <end position="523"/>
    </location>
</feature>
<feature type="transmembrane region" description="Helical" evidence="13">
    <location>
        <begin position="690"/>
        <end position="710"/>
    </location>
</feature>
<evidence type="ECO:0000313" key="15">
    <source>
        <dbReference type="Ensembl" id="ENSLLEP00000025438.1"/>
    </source>
</evidence>
<sequence length="815" mass="90173">DESWPCGCRQRTGGDHPFNPIGFLQSLALQFTIEEINNSTTLLPGESLGYEIYDTCLSSIVVMHSILMFLARNGTDRLEMQCNLTEYSTRVMAVVGPSSTEVATSSMKVLNTVLIPQVSYGITSDIFSDKTIYPSFFRTVPSDRKQVDGMITLIIYFKWNWIAVVISQDSYGESALQQFSSSATSNGICIAYEGRIPLYLSSTDTATAIENILSNIEKADVRVVLIFTSHFEKHDQVWIGSASWVLSQSILSMPGIEGIGTVIGFFPSTYSVPGFGTFVKNAISEMYGNQSSLLYTTTSFSGGSNGYQGIDILADHIPIILNPLTELNAHSVYTAVYAIAYALHKLLNCSAVKCNTERLTFYPWNLLKEVKKVNFTAFNTTTNFDEYGNPSTGFDIITHNLDNTEMGFTKIGSYNNIMQLNSSLINWRTKMNQVPESQCSGDCLPGQIKQVKGTHSCCFDCLDCQDDFECLACPSGKWSSVRSTGCSDPTYLYLHWTDTSVIFLLFIAGALLCLILATFILFAKNSQIPLVRASGGYMSFLALTSLLAVAASTVLFIGEPTITVCQVQQPLLAIGFTCCLSTFSIKALQVVLVTDFNGVGCKQIEWLKTKGTWVSLICSILIQCLFCLWYIKTNQHLSPDEKVTYLYKYLKCEISNVLPFSLMFGYNGLLALMSFMLNCVAQAPPGQYNLARDITFSMLAYLLVWIVFVPGYAKLSNGNQPLLQMVVTLVSSFGIMVGYFSPKCYILLIKPDMASEEYFKIYNDYCLLLGGQVGRPTKGPSGRPAFSPVGKYVRAHVRLHFHLSVLSQSYSLKPA</sequence>
<evidence type="ECO:0000256" key="9">
    <source>
        <dbReference type="ARBA" id="ARBA00023180"/>
    </source>
</evidence>
<feature type="transmembrane region" description="Helical" evidence="13">
    <location>
        <begin position="570"/>
        <end position="592"/>
    </location>
</feature>
<evidence type="ECO:0000256" key="10">
    <source>
        <dbReference type="ARBA" id="ARBA00023224"/>
    </source>
</evidence>
<dbReference type="InterPro" id="IPR017978">
    <property type="entry name" value="GPCR_3_C"/>
</dbReference>
<protein>
    <recommendedName>
        <fullName evidence="12">Taste receptor type 1 member 3</fullName>
    </recommendedName>
</protein>
<evidence type="ECO:0000259" key="14">
    <source>
        <dbReference type="PROSITE" id="PS50259"/>
    </source>
</evidence>
<evidence type="ECO:0000256" key="11">
    <source>
        <dbReference type="ARBA" id="ARBA00038492"/>
    </source>
</evidence>
<evidence type="ECO:0000256" key="5">
    <source>
        <dbReference type="ARBA" id="ARBA00022989"/>
    </source>
</evidence>
<dbReference type="PROSITE" id="PS50259">
    <property type="entry name" value="G_PROTEIN_RECEP_F3_4"/>
    <property type="match status" value="1"/>
</dbReference>
<dbReference type="GO" id="GO:0005886">
    <property type="term" value="C:plasma membrane"/>
    <property type="evidence" value="ECO:0007669"/>
    <property type="project" value="UniProtKB-SubCell"/>
</dbReference>
<feature type="domain" description="G-protein coupled receptors family 3 profile" evidence="14">
    <location>
        <begin position="500"/>
        <end position="763"/>
    </location>
</feature>
<keyword evidence="8" id="KW-0675">Receptor</keyword>
<dbReference type="InterPro" id="IPR038550">
    <property type="entry name" value="GPCR_3_9-Cys_sf"/>
</dbReference>
<comment type="subcellular location">
    <subcellularLocation>
        <location evidence="1">Cell membrane</location>
        <topology evidence="1">Multi-pass membrane protein</topology>
    </subcellularLocation>
</comment>
<dbReference type="OrthoDB" id="5984008at2759"/>
<dbReference type="Pfam" id="PF01094">
    <property type="entry name" value="ANF_receptor"/>
    <property type="match status" value="1"/>
</dbReference>
<keyword evidence="16" id="KW-1185">Reference proteome</keyword>
<dbReference type="Pfam" id="PF00003">
    <property type="entry name" value="7tm_3"/>
    <property type="match status" value="1"/>
</dbReference>
<keyword evidence="6" id="KW-0297">G-protein coupled receptor</keyword>
<evidence type="ECO:0000256" key="1">
    <source>
        <dbReference type="ARBA" id="ARBA00004651"/>
    </source>
</evidence>
<evidence type="ECO:0000256" key="3">
    <source>
        <dbReference type="ARBA" id="ARBA00022692"/>
    </source>
</evidence>